<evidence type="ECO:0000313" key="8">
    <source>
        <dbReference type="EMBL" id="SEJ27216.1"/>
    </source>
</evidence>
<protein>
    <submittedName>
        <fullName evidence="8">Putative ABC transport system permease protein</fullName>
    </submittedName>
</protein>
<dbReference type="InterPro" id="IPR003838">
    <property type="entry name" value="ABC3_permease_C"/>
</dbReference>
<feature type="transmembrane region" description="Helical" evidence="6">
    <location>
        <begin position="279"/>
        <end position="305"/>
    </location>
</feature>
<evidence type="ECO:0000256" key="6">
    <source>
        <dbReference type="SAM" id="Phobius"/>
    </source>
</evidence>
<accession>A0A1H6XGF3</accession>
<dbReference type="InterPro" id="IPR051447">
    <property type="entry name" value="Lipoprotein-release_system"/>
</dbReference>
<dbReference type="KEGG" id="hae:halTADL_1548"/>
<feature type="transmembrane region" description="Helical" evidence="6">
    <location>
        <begin position="34"/>
        <end position="58"/>
    </location>
</feature>
<organism evidence="8 9">
    <name type="scientific">Halohasta litchfieldiae</name>
    <dbReference type="NCBI Taxonomy" id="1073996"/>
    <lineage>
        <taxon>Archaea</taxon>
        <taxon>Methanobacteriati</taxon>
        <taxon>Methanobacteriota</taxon>
        <taxon>Stenosarchaea group</taxon>
        <taxon>Halobacteria</taxon>
        <taxon>Halobacteriales</taxon>
        <taxon>Haloferacaceae</taxon>
        <taxon>Halohasta</taxon>
    </lineage>
</organism>
<dbReference type="GeneID" id="35002345"/>
<feature type="domain" description="ABC3 transporter permease C-terminal" evidence="7">
    <location>
        <begin position="285"/>
        <end position="396"/>
    </location>
</feature>
<keyword evidence="5 6" id="KW-0472">Membrane</keyword>
<dbReference type="GO" id="GO:0098797">
    <property type="term" value="C:plasma membrane protein complex"/>
    <property type="evidence" value="ECO:0007669"/>
    <property type="project" value="TreeGrafter"/>
</dbReference>
<dbReference type="OrthoDB" id="170372at2157"/>
<evidence type="ECO:0000256" key="5">
    <source>
        <dbReference type="ARBA" id="ARBA00023136"/>
    </source>
</evidence>
<dbReference type="RefSeq" id="WP_089673663.1">
    <property type="nucleotide sequence ID" value="NZ_CP024845.1"/>
</dbReference>
<dbReference type="Proteomes" id="UP000198888">
    <property type="component" value="Unassembled WGS sequence"/>
</dbReference>
<keyword evidence="4 6" id="KW-1133">Transmembrane helix</keyword>
<proteinExistence type="predicted"/>
<name>A0A1H6XGF3_9EURY</name>
<dbReference type="PANTHER" id="PTHR30489">
    <property type="entry name" value="LIPOPROTEIN-RELEASING SYSTEM TRANSMEMBRANE PROTEIN LOLE"/>
    <property type="match status" value="1"/>
</dbReference>
<gene>
    <name evidence="8" type="ORF">SAMN05444271_13812</name>
</gene>
<accession>A0A2H4Q1R2</accession>
<dbReference type="AlphaFoldDB" id="A0A1H6XGF3"/>
<dbReference type="STRING" id="1073996.SAMN05444271_13812"/>
<feature type="transmembrane region" description="Helical" evidence="6">
    <location>
        <begin position="374"/>
        <end position="399"/>
    </location>
</feature>
<sequence>MGLASLFQRVVGLLGVSFRRTYVRATQTAPGRTWLSVGGVALAVGLMVVVTGIGVGIATQSTVYSENVDYWITPETDGGSSALVDADSPQFGSVHPTAADLTAMDSIKYASPVLQQPIRLETDSGGAEYVLAVGIVGHPEFTEIADTMTAGLTPGDPYYANGTWTGEVVLSAGAAELLSASEGDRVNVTRPQAGSERNFSVVTVDPGTQSGSQFPIAVMQLSELQAITGGNVNDEAGQIVVSSTDPDIEPMLANIYPRSTVSTRAGLNAQAVFEEELPLALSVTSAIIAIVIGTLFVMTTTGLSVASDRGKIATLAAIGISRRTRFGLLASEILTITAVGGVVGVVLGAGGIRVTNIVAQQTLTSGDVASADPIVIGFGFVISGVIGLLVLPYLAVLLSRVGRAREVGR</sequence>
<evidence type="ECO:0000256" key="3">
    <source>
        <dbReference type="ARBA" id="ARBA00022692"/>
    </source>
</evidence>
<evidence type="ECO:0000256" key="2">
    <source>
        <dbReference type="ARBA" id="ARBA00022475"/>
    </source>
</evidence>
<keyword evidence="3 6" id="KW-0812">Transmembrane</keyword>
<evidence type="ECO:0000259" key="7">
    <source>
        <dbReference type="Pfam" id="PF02687"/>
    </source>
</evidence>
<keyword evidence="9" id="KW-1185">Reference proteome</keyword>
<keyword evidence="2" id="KW-1003">Cell membrane</keyword>
<reference evidence="8 9" key="1">
    <citation type="submission" date="2016-10" db="EMBL/GenBank/DDBJ databases">
        <authorList>
            <person name="de Groot N.N."/>
        </authorList>
    </citation>
    <scope>NUCLEOTIDE SEQUENCE [LARGE SCALE GENOMIC DNA]</scope>
    <source>
        <strain evidence="8 9">DSM 22187</strain>
    </source>
</reference>
<feature type="transmembrane region" description="Helical" evidence="6">
    <location>
        <begin position="326"/>
        <end position="354"/>
    </location>
</feature>
<evidence type="ECO:0000256" key="4">
    <source>
        <dbReference type="ARBA" id="ARBA00022989"/>
    </source>
</evidence>
<dbReference type="GO" id="GO:0044874">
    <property type="term" value="P:lipoprotein localization to outer membrane"/>
    <property type="evidence" value="ECO:0007669"/>
    <property type="project" value="TreeGrafter"/>
</dbReference>
<evidence type="ECO:0000256" key="1">
    <source>
        <dbReference type="ARBA" id="ARBA00004651"/>
    </source>
</evidence>
<evidence type="ECO:0000313" key="9">
    <source>
        <dbReference type="Proteomes" id="UP000198888"/>
    </source>
</evidence>
<dbReference type="Pfam" id="PF02687">
    <property type="entry name" value="FtsX"/>
    <property type="match status" value="1"/>
</dbReference>
<comment type="subcellular location">
    <subcellularLocation>
        <location evidence="1">Cell membrane</location>
        <topology evidence="1">Multi-pass membrane protein</topology>
    </subcellularLocation>
</comment>
<dbReference type="PANTHER" id="PTHR30489:SF0">
    <property type="entry name" value="LIPOPROTEIN-RELEASING SYSTEM TRANSMEMBRANE PROTEIN LOLE"/>
    <property type="match status" value="1"/>
</dbReference>
<dbReference type="EMBL" id="FNYR01000038">
    <property type="protein sequence ID" value="SEJ27216.1"/>
    <property type="molecule type" value="Genomic_DNA"/>
</dbReference>